<keyword evidence="2" id="KW-1185">Reference proteome</keyword>
<evidence type="ECO:0000313" key="1">
    <source>
        <dbReference type="EMBL" id="KAI3784562.1"/>
    </source>
</evidence>
<organism evidence="1 2">
    <name type="scientific">Smallanthus sonchifolius</name>
    <dbReference type="NCBI Taxonomy" id="185202"/>
    <lineage>
        <taxon>Eukaryota</taxon>
        <taxon>Viridiplantae</taxon>
        <taxon>Streptophyta</taxon>
        <taxon>Embryophyta</taxon>
        <taxon>Tracheophyta</taxon>
        <taxon>Spermatophyta</taxon>
        <taxon>Magnoliopsida</taxon>
        <taxon>eudicotyledons</taxon>
        <taxon>Gunneridae</taxon>
        <taxon>Pentapetalae</taxon>
        <taxon>asterids</taxon>
        <taxon>campanulids</taxon>
        <taxon>Asterales</taxon>
        <taxon>Asteraceae</taxon>
        <taxon>Asteroideae</taxon>
        <taxon>Heliantheae alliance</taxon>
        <taxon>Millerieae</taxon>
        <taxon>Smallanthus</taxon>
    </lineage>
</organism>
<name>A0ACB9GME4_9ASTR</name>
<sequence length="71" mass="8225">MFANHWKHYRKTIHNELLVPMGQPDVLPPDHGDFEFFSDVFGMVPQLKIFSRFPKLTLDDDDDPIPPCIGT</sequence>
<dbReference type="EMBL" id="CM042031">
    <property type="protein sequence ID" value="KAI3784562.1"/>
    <property type="molecule type" value="Genomic_DNA"/>
</dbReference>
<accession>A0ACB9GME4</accession>
<dbReference type="Proteomes" id="UP001056120">
    <property type="component" value="Linkage Group LG14"/>
</dbReference>
<evidence type="ECO:0000313" key="2">
    <source>
        <dbReference type="Proteomes" id="UP001056120"/>
    </source>
</evidence>
<reference evidence="2" key="1">
    <citation type="journal article" date="2022" name="Mol. Ecol. Resour.">
        <title>The genomes of chicory, endive, great burdock and yacon provide insights into Asteraceae palaeo-polyploidization history and plant inulin production.</title>
        <authorList>
            <person name="Fan W."/>
            <person name="Wang S."/>
            <person name="Wang H."/>
            <person name="Wang A."/>
            <person name="Jiang F."/>
            <person name="Liu H."/>
            <person name="Zhao H."/>
            <person name="Xu D."/>
            <person name="Zhang Y."/>
        </authorList>
    </citation>
    <scope>NUCLEOTIDE SEQUENCE [LARGE SCALE GENOMIC DNA]</scope>
    <source>
        <strain evidence="2">cv. Yunnan</strain>
    </source>
</reference>
<reference evidence="1 2" key="2">
    <citation type="journal article" date="2022" name="Mol. Ecol. Resour.">
        <title>The genomes of chicory, endive, great burdock and yacon provide insights into Asteraceae paleo-polyploidization history and plant inulin production.</title>
        <authorList>
            <person name="Fan W."/>
            <person name="Wang S."/>
            <person name="Wang H."/>
            <person name="Wang A."/>
            <person name="Jiang F."/>
            <person name="Liu H."/>
            <person name="Zhao H."/>
            <person name="Xu D."/>
            <person name="Zhang Y."/>
        </authorList>
    </citation>
    <scope>NUCLEOTIDE SEQUENCE [LARGE SCALE GENOMIC DNA]</scope>
    <source>
        <strain evidence="2">cv. Yunnan</strain>
        <tissue evidence="1">Leaves</tissue>
    </source>
</reference>
<gene>
    <name evidence="1" type="ORF">L1987_43663</name>
</gene>
<comment type="caution">
    <text evidence="1">The sequence shown here is derived from an EMBL/GenBank/DDBJ whole genome shotgun (WGS) entry which is preliminary data.</text>
</comment>
<protein>
    <submittedName>
        <fullName evidence="1">Uncharacterized protein</fullName>
    </submittedName>
</protein>
<proteinExistence type="predicted"/>